<dbReference type="InterPro" id="IPR057754">
    <property type="entry name" value="PI4-kinase_beta/PIK1_cat"/>
</dbReference>
<dbReference type="GO" id="GO:0005741">
    <property type="term" value="C:mitochondrial outer membrane"/>
    <property type="evidence" value="ECO:0007669"/>
    <property type="project" value="UniProtKB-SubCell"/>
</dbReference>
<keyword evidence="12" id="KW-1185">Reference proteome</keyword>
<dbReference type="PROSITE" id="PS00916">
    <property type="entry name" value="PI3_4_KINASE_2"/>
    <property type="match status" value="1"/>
</dbReference>
<feature type="domain" description="PIK helical" evidence="10">
    <location>
        <begin position="1"/>
        <end position="115"/>
    </location>
</feature>
<dbReference type="GO" id="GO:0048015">
    <property type="term" value="P:phosphatidylinositol-mediated signaling"/>
    <property type="evidence" value="ECO:0007669"/>
    <property type="project" value="TreeGrafter"/>
</dbReference>
<keyword evidence="4" id="KW-0418">Kinase</keyword>
<dbReference type="Gene3D" id="1.10.1070.11">
    <property type="entry name" value="Phosphatidylinositol 3-/4-kinase, catalytic domain"/>
    <property type="match status" value="1"/>
</dbReference>
<dbReference type="STRING" id="32264.T1KYB9"/>
<feature type="domain" description="PI3K/PI4K catalytic" evidence="9">
    <location>
        <begin position="612"/>
        <end position="879"/>
    </location>
</feature>
<evidence type="ECO:0000313" key="12">
    <source>
        <dbReference type="Proteomes" id="UP000015104"/>
    </source>
</evidence>
<dbReference type="Pfam" id="PF21245">
    <property type="entry name" value="PI4KB-PIK1_PIK"/>
    <property type="match status" value="1"/>
</dbReference>
<feature type="compositionally biased region" description="Low complexity" evidence="8">
    <location>
        <begin position="192"/>
        <end position="210"/>
    </location>
</feature>
<dbReference type="GO" id="GO:0004430">
    <property type="term" value="F:1-phosphatidylinositol 4-kinase activity"/>
    <property type="evidence" value="ECO:0007669"/>
    <property type="project" value="UniProtKB-EC"/>
</dbReference>
<dbReference type="InterPro" id="IPR001263">
    <property type="entry name" value="PI3K_accessory_dom"/>
</dbReference>
<dbReference type="GO" id="GO:0046854">
    <property type="term" value="P:phosphatidylinositol phosphate biosynthetic process"/>
    <property type="evidence" value="ECO:0007669"/>
    <property type="project" value="InterPro"/>
</dbReference>
<evidence type="ECO:0000313" key="11">
    <source>
        <dbReference type="EnsemblMetazoa" id="tetur27g00120.1"/>
    </source>
</evidence>
<evidence type="ECO:0000256" key="5">
    <source>
        <dbReference type="ARBA" id="ARBA00036767"/>
    </source>
</evidence>
<dbReference type="AlphaFoldDB" id="T1KYB9"/>
<dbReference type="HOGENOM" id="CLU_002446_6_0_1"/>
<feature type="compositionally biased region" description="Polar residues" evidence="8">
    <location>
        <begin position="177"/>
        <end position="191"/>
    </location>
</feature>
<dbReference type="FunFam" id="1.10.1070.11:FF:000016">
    <property type="entry name" value="PIK1p Phosphatidylinositol 4-kinase"/>
    <property type="match status" value="1"/>
</dbReference>
<sequence>MDNGSWLLRLFQSRLFEMSLAINYLFKSKEPGVLSYIGNRLFTFEEADVDFYLPQLVVLYINHSDIADALHPYFINRCRSCPEFSLQLAWLLNAFCHDASPSSSSSLISCSSSASIPNLKKSHGVKLKNLILSEELKPKQSTYNKINNFTDNLTSLRSTNLTISNGVGSEKIKITGDSPTKTTSCTSNVTVNGNSSCSDTTDSSNNTINIENHQDNSDNYSKSQNRPDINVTESSPVTKSLNLPREISHTLDFSNNLNGHSNNSQSKTVISTTNHISSSLVPSSKVNSFSLSLASSSAQMLSLSSAAAAHGTLRKSHHRSYSDATGSLHSISNSGPSSIAASLLNPSRTLGDLTSGHAFDNGCVCFNSCAGVCNDLRGEKVLCHCGAPRLTAEYEFIKCLMLISTRLQKIASKDVKTQRLMAELSILNLNLPARVWLPIYSFRHMIVRVPPGAAVLLNSKDKAPYLVYFEAVELAGDINSTPLPTKVINSLRQTRSEENLVNYCSRRDAATNGEIPSKFTLFPSVDNHSDDCWSHEDDNICKHYSSCSEEEKDTLSQLSSQESLTSTEDIVKNNSIFMAASDIRRRLSESVNQPKTNFTMDPDDPSAAFLKEPLDEKVARIRESSPYGHLQGWRLVAAIIKCGDDLRQEIMVHQFLVNLQKIWEKEHVPLWLRPYKIMVTSADHGIIEPILNSISLHQVKKHSKMSLYEYFLKEFGPTNSESFLTAQRNFVQSCAAYCIVSYLIQVKDRHNGNILLDSEGHIIHIDFGFILSISPKNLGFENSPFKLTHEFVEVMGGLDSDIFKYFKILILQGLVAARKHHDCLLTLVEIIQANCQLPCFKTGASTIMSLKDRFHIGMTEEQLQQYVENMVESSINSLTTKIYDGFQYLTNGIL</sequence>
<dbReference type="EMBL" id="CAEY01000711">
    <property type="status" value="NOT_ANNOTATED_CDS"/>
    <property type="molecule type" value="Genomic_DNA"/>
</dbReference>
<evidence type="ECO:0000256" key="7">
    <source>
        <dbReference type="ARBA" id="ARBA00039877"/>
    </source>
</evidence>
<dbReference type="InterPro" id="IPR011009">
    <property type="entry name" value="Kinase-like_dom_sf"/>
</dbReference>
<feature type="compositionally biased region" description="Polar residues" evidence="8">
    <location>
        <begin position="217"/>
        <end position="241"/>
    </location>
</feature>
<dbReference type="SMART" id="SM00146">
    <property type="entry name" value="PI3Kc"/>
    <property type="match status" value="1"/>
</dbReference>
<proteinExistence type="predicted"/>
<dbReference type="PANTHER" id="PTHR10048:SF22">
    <property type="entry name" value="PHOSPHATIDYLINOSITOL 4-KINASE BETA"/>
    <property type="match status" value="1"/>
</dbReference>
<dbReference type="PROSITE" id="PS50290">
    <property type="entry name" value="PI3_4_KINASE_3"/>
    <property type="match status" value="1"/>
</dbReference>
<accession>T1KYB9</accession>
<dbReference type="EnsemblMetazoa" id="tetur27g00120.1">
    <property type="protein sequence ID" value="tetur27g00120.1"/>
    <property type="gene ID" value="tetur27g00120"/>
</dbReference>
<keyword evidence="3" id="KW-0808">Transferase</keyword>
<dbReference type="Pfam" id="PF00454">
    <property type="entry name" value="PI3_PI4_kinase"/>
    <property type="match status" value="1"/>
</dbReference>
<comment type="subcellular location">
    <subcellularLocation>
        <location evidence="1">Mitochondrion outer membrane</location>
        <topology evidence="1">Peripheral membrane protein</topology>
    </subcellularLocation>
    <subcellularLocation>
        <location evidence="6">Rough endoplasmic reticulum membrane</location>
        <topology evidence="6">Peripheral membrane protein</topology>
    </subcellularLocation>
</comment>
<dbReference type="InterPro" id="IPR018936">
    <property type="entry name" value="PI3/4_kinase_CS"/>
</dbReference>
<evidence type="ECO:0000256" key="4">
    <source>
        <dbReference type="ARBA" id="ARBA00022777"/>
    </source>
</evidence>
<evidence type="ECO:0000256" key="3">
    <source>
        <dbReference type="ARBA" id="ARBA00022679"/>
    </source>
</evidence>
<evidence type="ECO:0000259" key="9">
    <source>
        <dbReference type="PROSITE" id="PS50290"/>
    </source>
</evidence>
<organism evidence="11 12">
    <name type="scientific">Tetranychus urticae</name>
    <name type="common">Two-spotted spider mite</name>
    <dbReference type="NCBI Taxonomy" id="32264"/>
    <lineage>
        <taxon>Eukaryota</taxon>
        <taxon>Metazoa</taxon>
        <taxon>Ecdysozoa</taxon>
        <taxon>Arthropoda</taxon>
        <taxon>Chelicerata</taxon>
        <taxon>Arachnida</taxon>
        <taxon>Acari</taxon>
        <taxon>Acariformes</taxon>
        <taxon>Trombidiformes</taxon>
        <taxon>Prostigmata</taxon>
        <taxon>Eleutherengona</taxon>
        <taxon>Raphignathae</taxon>
        <taxon>Tetranychoidea</taxon>
        <taxon>Tetranychidae</taxon>
        <taxon>Tetranychus</taxon>
    </lineage>
</organism>
<name>T1KYB9_TETUR</name>
<evidence type="ECO:0000256" key="6">
    <source>
        <dbReference type="ARBA" id="ARBA00037860"/>
    </source>
</evidence>
<dbReference type="Gene3D" id="3.30.1010.10">
    <property type="entry name" value="Phosphatidylinositol 3-kinase Catalytic Subunit, Chain A, domain 4"/>
    <property type="match status" value="1"/>
</dbReference>
<dbReference type="InterPro" id="IPR049160">
    <property type="entry name" value="PI4KB-PIK1_PIK"/>
</dbReference>
<dbReference type="PROSITE" id="PS00915">
    <property type="entry name" value="PI3_4_KINASE_1"/>
    <property type="match status" value="1"/>
</dbReference>
<evidence type="ECO:0000259" key="10">
    <source>
        <dbReference type="PROSITE" id="PS51545"/>
    </source>
</evidence>
<dbReference type="Proteomes" id="UP000015104">
    <property type="component" value="Unassembled WGS sequence"/>
</dbReference>
<comment type="catalytic activity">
    <reaction evidence="5">
        <text>a 1,2-diacyl-sn-glycero-3-phospho-(1D-myo-inositol) + ATP = a 1,2-diacyl-sn-glycero-3-phospho-(1D-myo-inositol 4-phosphate) + ADP + H(+)</text>
        <dbReference type="Rhea" id="RHEA:19877"/>
        <dbReference type="ChEBI" id="CHEBI:15378"/>
        <dbReference type="ChEBI" id="CHEBI:30616"/>
        <dbReference type="ChEBI" id="CHEBI:57880"/>
        <dbReference type="ChEBI" id="CHEBI:58178"/>
        <dbReference type="ChEBI" id="CHEBI:456216"/>
        <dbReference type="EC" id="2.7.1.67"/>
    </reaction>
    <physiologicalReaction direction="left-to-right" evidence="5">
        <dbReference type="Rhea" id="RHEA:19878"/>
    </physiologicalReaction>
</comment>
<dbReference type="PROSITE" id="PS51545">
    <property type="entry name" value="PIK_HELICAL"/>
    <property type="match status" value="1"/>
</dbReference>
<reference evidence="12" key="1">
    <citation type="submission" date="2011-08" db="EMBL/GenBank/DDBJ databases">
        <authorList>
            <person name="Rombauts S."/>
        </authorList>
    </citation>
    <scope>NUCLEOTIDE SEQUENCE</scope>
    <source>
        <strain evidence="12">London</strain>
    </source>
</reference>
<protein>
    <recommendedName>
        <fullName evidence="7">Phosphatidylinositol 4-kinase beta</fullName>
        <ecNumber evidence="2">2.7.1.67</ecNumber>
    </recommendedName>
</protein>
<dbReference type="GO" id="GO:0030867">
    <property type="term" value="C:rough endoplasmic reticulum membrane"/>
    <property type="evidence" value="ECO:0007669"/>
    <property type="project" value="UniProtKB-SubCell"/>
</dbReference>
<dbReference type="PANTHER" id="PTHR10048">
    <property type="entry name" value="PHOSPHATIDYLINOSITOL KINASE"/>
    <property type="match status" value="1"/>
</dbReference>
<dbReference type="CDD" id="cd05168">
    <property type="entry name" value="PI4Kc_III_beta"/>
    <property type="match status" value="1"/>
</dbReference>
<dbReference type="EC" id="2.7.1.67" evidence="2"/>
<evidence type="ECO:0000256" key="8">
    <source>
        <dbReference type="SAM" id="MobiDB-lite"/>
    </source>
</evidence>
<evidence type="ECO:0000256" key="2">
    <source>
        <dbReference type="ARBA" id="ARBA00012169"/>
    </source>
</evidence>
<evidence type="ECO:0000256" key="1">
    <source>
        <dbReference type="ARBA" id="ARBA00004450"/>
    </source>
</evidence>
<dbReference type="eggNOG" id="KOG0903">
    <property type="taxonomic scope" value="Eukaryota"/>
</dbReference>
<dbReference type="InterPro" id="IPR000403">
    <property type="entry name" value="PI3/4_kinase_cat_dom"/>
</dbReference>
<feature type="region of interest" description="Disordered" evidence="8">
    <location>
        <begin position="175"/>
        <end position="243"/>
    </location>
</feature>
<dbReference type="InterPro" id="IPR015433">
    <property type="entry name" value="PI3/4_kinase"/>
</dbReference>
<reference evidence="11" key="2">
    <citation type="submission" date="2015-06" db="UniProtKB">
        <authorList>
            <consortium name="EnsemblMetazoa"/>
        </authorList>
    </citation>
    <scope>IDENTIFICATION</scope>
</reference>
<dbReference type="InterPro" id="IPR036940">
    <property type="entry name" value="PI3/4_kinase_cat_sf"/>
</dbReference>
<dbReference type="SUPFAM" id="SSF56112">
    <property type="entry name" value="Protein kinase-like (PK-like)"/>
    <property type="match status" value="1"/>
</dbReference>